<dbReference type="OrthoDB" id="10591101at2759"/>
<dbReference type="Proteomes" id="UP000796761">
    <property type="component" value="Unassembled WGS sequence"/>
</dbReference>
<reference evidence="1" key="1">
    <citation type="submission" date="2019-04" db="EMBL/GenBank/DDBJ databases">
        <title>Genome assembly of Zosterops borbonicus 15179.</title>
        <authorList>
            <person name="Leroy T."/>
            <person name="Anselmetti Y."/>
            <person name="Tilak M.-K."/>
            <person name="Nabholz B."/>
        </authorList>
    </citation>
    <scope>NUCLEOTIDE SEQUENCE</scope>
    <source>
        <strain evidence="1">HGM_15179</strain>
        <tissue evidence="1">Muscle</tissue>
    </source>
</reference>
<comment type="caution">
    <text evidence="1">The sequence shown here is derived from an EMBL/GenBank/DDBJ whole genome shotgun (WGS) entry which is preliminary data.</text>
</comment>
<evidence type="ECO:0000313" key="1">
    <source>
        <dbReference type="EMBL" id="TRZ26974.1"/>
    </source>
</evidence>
<organism evidence="1 2">
    <name type="scientific">Zosterops borbonicus</name>
    <dbReference type="NCBI Taxonomy" id="364589"/>
    <lineage>
        <taxon>Eukaryota</taxon>
        <taxon>Metazoa</taxon>
        <taxon>Chordata</taxon>
        <taxon>Craniata</taxon>
        <taxon>Vertebrata</taxon>
        <taxon>Euteleostomi</taxon>
        <taxon>Archelosauria</taxon>
        <taxon>Archosauria</taxon>
        <taxon>Dinosauria</taxon>
        <taxon>Saurischia</taxon>
        <taxon>Theropoda</taxon>
        <taxon>Coelurosauria</taxon>
        <taxon>Aves</taxon>
        <taxon>Neognathae</taxon>
        <taxon>Neoaves</taxon>
        <taxon>Telluraves</taxon>
        <taxon>Australaves</taxon>
        <taxon>Passeriformes</taxon>
        <taxon>Sylvioidea</taxon>
        <taxon>Zosteropidae</taxon>
        <taxon>Zosterops</taxon>
    </lineage>
</organism>
<protein>
    <submittedName>
        <fullName evidence="1">Uncharacterized protein</fullName>
    </submittedName>
</protein>
<gene>
    <name evidence="1" type="ORF">HGM15179_000019</name>
</gene>
<dbReference type="EMBL" id="SWJQ01000001">
    <property type="protein sequence ID" value="TRZ26974.1"/>
    <property type="molecule type" value="Genomic_DNA"/>
</dbReference>
<proteinExistence type="predicted"/>
<name>A0A8K1LUP4_9PASS</name>
<dbReference type="AlphaFoldDB" id="A0A8K1LUP4"/>
<accession>A0A8K1LUP4</accession>
<evidence type="ECO:0000313" key="2">
    <source>
        <dbReference type="Proteomes" id="UP000796761"/>
    </source>
</evidence>
<keyword evidence="2" id="KW-1185">Reference proteome</keyword>
<sequence length="262" mass="29734">MNNFKCSTCRVCPSGQQFKLFTFIYTTVQDTFAKDYRAHILRCVEEIPPNELNISLTHHVSCPQEQLERLRSTHPAQYGHEEFGLDADGVGISLMTEREANMLRHNCLNTITKYLCAWYGQNLGWSNLGAVSAAGLLLPGMQTDAVWQHLANCEGFFYDQNWNFISLGFFFPGICDAVRVLPVVEQEDVICCDDLEGQEISLNKQDNDGAQRLQELISLLDELESCNYLNYYVLTHETSQVNFLSVLPVALCKDDPIFLMDP</sequence>